<keyword evidence="1" id="KW-0812">Transmembrane</keyword>
<feature type="transmembrane region" description="Helical" evidence="1">
    <location>
        <begin position="46"/>
        <end position="70"/>
    </location>
</feature>
<keyword evidence="1" id="KW-1133">Transmembrane helix</keyword>
<dbReference type="RefSeq" id="WP_034566235.1">
    <property type="nucleotide sequence ID" value="NZ_BAABXT010000001.1"/>
</dbReference>
<accession>A0AAW6C1I6</accession>
<organism evidence="2 3">
    <name type="scientific">Flavonifractor plautii</name>
    <name type="common">Fusobacterium plautii</name>
    <dbReference type="NCBI Taxonomy" id="292800"/>
    <lineage>
        <taxon>Bacteria</taxon>
        <taxon>Bacillati</taxon>
        <taxon>Bacillota</taxon>
        <taxon>Clostridia</taxon>
        <taxon>Eubacteriales</taxon>
        <taxon>Oscillospiraceae</taxon>
        <taxon>Flavonifractor</taxon>
    </lineage>
</organism>
<comment type="caution">
    <text evidence="2">The sequence shown here is derived from an EMBL/GenBank/DDBJ whole genome shotgun (WGS) entry which is preliminary data.</text>
</comment>
<evidence type="ECO:0000313" key="3">
    <source>
        <dbReference type="Proteomes" id="UP001211006"/>
    </source>
</evidence>
<dbReference type="GeneID" id="63973445"/>
<sequence length="205" mass="21951">MGWYFLLAAAGLDLLLPFLLAPFYPGYSHRRQVMSVLGSPESPVRWVYRVWLVALGLLLCAATPDLWAAFGNRSPVLTGLLIAVLCVFALGAGVLAGLFSVNADKAVETAASRIHGVGSVLGFLALAFAPLLVALLAFRDGAGGAGVFSLICFALDVCCFTLFVMADKEAWRGTRLAQEGTWQRLTLLFMYLPLAVLAASQLIQK</sequence>
<evidence type="ECO:0000313" key="2">
    <source>
        <dbReference type="EMBL" id="MDB7906317.1"/>
    </source>
</evidence>
<dbReference type="EMBL" id="JAQLWO010000009">
    <property type="protein sequence ID" value="MDB7906317.1"/>
    <property type="molecule type" value="Genomic_DNA"/>
</dbReference>
<feature type="transmembrane region" description="Helical" evidence="1">
    <location>
        <begin position="120"/>
        <end position="138"/>
    </location>
</feature>
<dbReference type="Pfam" id="PF06197">
    <property type="entry name" value="DUF998"/>
    <property type="match status" value="1"/>
</dbReference>
<feature type="transmembrane region" description="Helical" evidence="1">
    <location>
        <begin position="6"/>
        <end position="25"/>
    </location>
</feature>
<name>A0AAW6C1I6_FLAPL</name>
<evidence type="ECO:0000256" key="1">
    <source>
        <dbReference type="SAM" id="Phobius"/>
    </source>
</evidence>
<dbReference type="InterPro" id="IPR009339">
    <property type="entry name" value="DUF998"/>
</dbReference>
<gene>
    <name evidence="2" type="ORF">PND83_10055</name>
</gene>
<feature type="transmembrane region" description="Helical" evidence="1">
    <location>
        <begin position="144"/>
        <end position="164"/>
    </location>
</feature>
<feature type="transmembrane region" description="Helical" evidence="1">
    <location>
        <begin position="76"/>
        <end position="99"/>
    </location>
</feature>
<dbReference type="AlphaFoldDB" id="A0AAW6C1I6"/>
<dbReference type="Proteomes" id="UP001211006">
    <property type="component" value="Unassembled WGS sequence"/>
</dbReference>
<feature type="transmembrane region" description="Helical" evidence="1">
    <location>
        <begin position="185"/>
        <end position="203"/>
    </location>
</feature>
<proteinExistence type="predicted"/>
<reference evidence="2" key="1">
    <citation type="submission" date="2023-01" db="EMBL/GenBank/DDBJ databases">
        <title>Human gut microbiome strain richness.</title>
        <authorList>
            <person name="Chen-Liaw A."/>
        </authorList>
    </citation>
    <scope>NUCLEOTIDE SEQUENCE</scope>
    <source>
        <strain evidence="2">2225st1_A6_2225SCRN_200828</strain>
    </source>
</reference>
<keyword evidence="1" id="KW-0472">Membrane</keyword>
<protein>
    <submittedName>
        <fullName evidence="2">DUF998 domain-containing protein</fullName>
    </submittedName>
</protein>